<feature type="binding site" evidence="10">
    <location>
        <begin position="116"/>
        <end position="122"/>
    </location>
    <ligand>
        <name>ATP</name>
        <dbReference type="ChEBI" id="CHEBI:30616"/>
    </ligand>
</feature>
<dbReference type="SUPFAM" id="SSF53623">
    <property type="entry name" value="MurD-like peptide ligases, catalytic domain"/>
    <property type="match status" value="1"/>
</dbReference>
<evidence type="ECO:0000256" key="9">
    <source>
        <dbReference type="ARBA" id="ARBA00023316"/>
    </source>
</evidence>
<keyword evidence="2 10" id="KW-0436">Ligase</keyword>
<dbReference type="PANTHER" id="PTHR43024">
    <property type="entry name" value="UDP-N-ACETYLMURAMOYL-TRIPEPTIDE--D-ALANYL-D-ALANINE LIGASE"/>
    <property type="match status" value="1"/>
</dbReference>
<dbReference type="SUPFAM" id="SSF63418">
    <property type="entry name" value="MurE/MurF N-terminal domain"/>
    <property type="match status" value="1"/>
</dbReference>
<comment type="catalytic activity">
    <reaction evidence="10 11">
        <text>D-alanyl-D-alanine + UDP-N-acetyl-alpha-D-muramoyl-L-alanyl-gamma-D-glutamyl-meso-2,6-diaminopimelate + ATP = UDP-N-acetyl-alpha-D-muramoyl-L-alanyl-gamma-D-glutamyl-meso-2,6-diaminopimeloyl-D-alanyl-D-alanine + ADP + phosphate + H(+)</text>
        <dbReference type="Rhea" id="RHEA:28374"/>
        <dbReference type="ChEBI" id="CHEBI:15378"/>
        <dbReference type="ChEBI" id="CHEBI:30616"/>
        <dbReference type="ChEBI" id="CHEBI:43474"/>
        <dbReference type="ChEBI" id="CHEBI:57822"/>
        <dbReference type="ChEBI" id="CHEBI:61386"/>
        <dbReference type="ChEBI" id="CHEBI:83905"/>
        <dbReference type="ChEBI" id="CHEBI:456216"/>
        <dbReference type="EC" id="6.3.2.10"/>
    </reaction>
</comment>
<dbReference type="InterPro" id="IPR035911">
    <property type="entry name" value="MurE/MurF_N"/>
</dbReference>
<keyword evidence="1 10" id="KW-0963">Cytoplasm</keyword>
<evidence type="ECO:0000256" key="2">
    <source>
        <dbReference type="ARBA" id="ARBA00022598"/>
    </source>
</evidence>
<dbReference type="InterPro" id="IPR004101">
    <property type="entry name" value="Mur_ligase_C"/>
</dbReference>
<dbReference type="InterPro" id="IPR036615">
    <property type="entry name" value="Mur_ligase_C_dom_sf"/>
</dbReference>
<keyword evidence="9 10" id="KW-0961">Cell wall biogenesis/degradation</keyword>
<evidence type="ECO:0000256" key="10">
    <source>
        <dbReference type="HAMAP-Rule" id="MF_02019"/>
    </source>
</evidence>
<organism evidence="15 16">
    <name type="scientific">Paraconexibacter algicola</name>
    <dbReference type="NCBI Taxonomy" id="2133960"/>
    <lineage>
        <taxon>Bacteria</taxon>
        <taxon>Bacillati</taxon>
        <taxon>Actinomycetota</taxon>
        <taxon>Thermoleophilia</taxon>
        <taxon>Solirubrobacterales</taxon>
        <taxon>Paraconexibacteraceae</taxon>
        <taxon>Paraconexibacter</taxon>
    </lineage>
</organism>
<dbReference type="HAMAP" id="MF_02019">
    <property type="entry name" value="MurF"/>
    <property type="match status" value="1"/>
</dbReference>
<keyword evidence="4 10" id="KW-0547">Nucleotide-binding</keyword>
<proteinExistence type="inferred from homology"/>
<dbReference type="GO" id="GO:0071555">
    <property type="term" value="P:cell wall organization"/>
    <property type="evidence" value="ECO:0007669"/>
    <property type="project" value="UniProtKB-KW"/>
</dbReference>
<dbReference type="InterPro" id="IPR051046">
    <property type="entry name" value="MurCDEF_CellWall_CoF430Synth"/>
</dbReference>
<dbReference type="GO" id="GO:0047480">
    <property type="term" value="F:UDP-N-acetylmuramoyl-tripeptide-D-alanyl-D-alanine ligase activity"/>
    <property type="evidence" value="ECO:0007669"/>
    <property type="project" value="UniProtKB-UniRule"/>
</dbReference>
<protein>
    <recommendedName>
        <fullName evidence="10 11">UDP-N-acetylmuramoyl-tripeptide--D-alanyl-D-alanine ligase</fullName>
        <ecNumber evidence="10 11">6.3.2.10</ecNumber>
    </recommendedName>
    <alternativeName>
        <fullName evidence="10">D-alanyl-D-alanine-adding enzyme</fullName>
    </alternativeName>
</protein>
<dbReference type="GO" id="GO:0005524">
    <property type="term" value="F:ATP binding"/>
    <property type="evidence" value="ECO:0007669"/>
    <property type="project" value="UniProtKB-UniRule"/>
</dbReference>
<name>A0A2T4UDF9_9ACTN</name>
<comment type="similarity">
    <text evidence="10">Belongs to the MurCDEF family. MurF subfamily.</text>
</comment>
<evidence type="ECO:0000256" key="3">
    <source>
        <dbReference type="ARBA" id="ARBA00022618"/>
    </source>
</evidence>
<dbReference type="InterPro" id="IPR013221">
    <property type="entry name" value="Mur_ligase_cen"/>
</dbReference>
<evidence type="ECO:0000256" key="6">
    <source>
        <dbReference type="ARBA" id="ARBA00022960"/>
    </source>
</evidence>
<dbReference type="Gene3D" id="3.90.190.20">
    <property type="entry name" value="Mur ligase, C-terminal domain"/>
    <property type="match status" value="1"/>
</dbReference>
<comment type="pathway">
    <text evidence="10 11">Cell wall biogenesis; peptidoglycan biosynthesis.</text>
</comment>
<dbReference type="OrthoDB" id="9800958at2"/>
<feature type="domain" description="Mur ligase N-terminal catalytic" evidence="12">
    <location>
        <begin position="30"/>
        <end position="74"/>
    </location>
</feature>
<feature type="domain" description="Mur ligase central" evidence="14">
    <location>
        <begin position="114"/>
        <end position="253"/>
    </location>
</feature>
<dbReference type="EMBL" id="PYYB01000003">
    <property type="protein sequence ID" value="PTL55472.1"/>
    <property type="molecule type" value="Genomic_DNA"/>
</dbReference>
<dbReference type="GO" id="GO:0051301">
    <property type="term" value="P:cell division"/>
    <property type="evidence" value="ECO:0007669"/>
    <property type="project" value="UniProtKB-KW"/>
</dbReference>
<keyword evidence="6 10" id="KW-0133">Cell shape</keyword>
<keyword evidence="16" id="KW-1185">Reference proteome</keyword>
<dbReference type="InterPro" id="IPR005863">
    <property type="entry name" value="UDP-N-AcMur_synth"/>
</dbReference>
<dbReference type="InterPro" id="IPR036565">
    <property type="entry name" value="Mur-like_cat_sf"/>
</dbReference>
<dbReference type="GO" id="GO:0008360">
    <property type="term" value="P:regulation of cell shape"/>
    <property type="evidence" value="ECO:0007669"/>
    <property type="project" value="UniProtKB-KW"/>
</dbReference>
<evidence type="ECO:0000256" key="11">
    <source>
        <dbReference type="RuleBase" id="RU004136"/>
    </source>
</evidence>
<dbReference type="Pfam" id="PF02875">
    <property type="entry name" value="Mur_ligase_C"/>
    <property type="match status" value="1"/>
</dbReference>
<evidence type="ECO:0000259" key="12">
    <source>
        <dbReference type="Pfam" id="PF01225"/>
    </source>
</evidence>
<reference evidence="15 16" key="1">
    <citation type="submission" date="2018-03" db="EMBL/GenBank/DDBJ databases">
        <title>Aquarubrobacter algicola gen. nov., sp. nov., a novel actinobacterium isolated from shallow eutrophic lake during the end of cyanobacterial harmful algal blooms.</title>
        <authorList>
            <person name="Chun S.J."/>
        </authorList>
    </citation>
    <scope>NUCLEOTIDE SEQUENCE [LARGE SCALE GENOMIC DNA]</scope>
    <source>
        <strain evidence="15 16">Seoho-28</strain>
    </source>
</reference>
<keyword evidence="5 10" id="KW-0067">ATP-binding</keyword>
<keyword evidence="7 10" id="KW-0573">Peptidoglycan synthesis</keyword>
<dbReference type="InterPro" id="IPR000713">
    <property type="entry name" value="Mur_ligase_N"/>
</dbReference>
<accession>A0A2T4UDF9</accession>
<evidence type="ECO:0000256" key="5">
    <source>
        <dbReference type="ARBA" id="ARBA00022840"/>
    </source>
</evidence>
<evidence type="ECO:0000313" key="16">
    <source>
        <dbReference type="Proteomes" id="UP000240739"/>
    </source>
</evidence>
<dbReference type="Gene3D" id="3.40.1190.10">
    <property type="entry name" value="Mur-like, catalytic domain"/>
    <property type="match status" value="1"/>
</dbReference>
<evidence type="ECO:0000256" key="8">
    <source>
        <dbReference type="ARBA" id="ARBA00023306"/>
    </source>
</evidence>
<dbReference type="Gene3D" id="3.40.1390.10">
    <property type="entry name" value="MurE/MurF, N-terminal domain"/>
    <property type="match status" value="1"/>
</dbReference>
<dbReference type="Proteomes" id="UP000240739">
    <property type="component" value="Unassembled WGS sequence"/>
</dbReference>
<dbReference type="EC" id="6.3.2.10" evidence="10 11"/>
<dbReference type="AlphaFoldDB" id="A0A2T4UDF9"/>
<comment type="subcellular location">
    <subcellularLocation>
        <location evidence="10 11">Cytoplasm</location>
    </subcellularLocation>
</comment>
<dbReference type="UniPathway" id="UPA00219"/>
<dbReference type="GO" id="GO:0009252">
    <property type="term" value="P:peptidoglycan biosynthetic process"/>
    <property type="evidence" value="ECO:0007669"/>
    <property type="project" value="UniProtKB-UniRule"/>
</dbReference>
<evidence type="ECO:0000256" key="1">
    <source>
        <dbReference type="ARBA" id="ARBA00022490"/>
    </source>
</evidence>
<comment type="caution">
    <text evidence="15">The sequence shown here is derived from an EMBL/GenBank/DDBJ whole genome shotgun (WGS) entry which is preliminary data.</text>
</comment>
<evidence type="ECO:0000256" key="7">
    <source>
        <dbReference type="ARBA" id="ARBA00022984"/>
    </source>
</evidence>
<feature type="domain" description="Mur ligase C-terminal" evidence="13">
    <location>
        <begin position="305"/>
        <end position="423"/>
    </location>
</feature>
<dbReference type="RefSeq" id="WP_107570515.1">
    <property type="nucleotide sequence ID" value="NZ_PYYB01000003.1"/>
</dbReference>
<dbReference type="NCBIfam" id="TIGR01143">
    <property type="entry name" value="murF"/>
    <property type="match status" value="1"/>
</dbReference>
<dbReference type="Pfam" id="PF08245">
    <property type="entry name" value="Mur_ligase_M"/>
    <property type="match status" value="1"/>
</dbReference>
<dbReference type="PANTHER" id="PTHR43024:SF1">
    <property type="entry name" value="UDP-N-ACETYLMURAMOYL-TRIPEPTIDE--D-ALANYL-D-ALANINE LIGASE"/>
    <property type="match status" value="1"/>
</dbReference>
<gene>
    <name evidence="10" type="primary">murF</name>
    <name evidence="15" type="ORF">C7Y72_17615</name>
</gene>
<evidence type="ECO:0000313" key="15">
    <source>
        <dbReference type="EMBL" id="PTL55472.1"/>
    </source>
</evidence>
<comment type="function">
    <text evidence="10 11">Involved in cell wall formation. Catalyzes the final step in the synthesis of UDP-N-acetylmuramoyl-pentapeptide, the precursor of murein.</text>
</comment>
<dbReference type="SUPFAM" id="SSF53244">
    <property type="entry name" value="MurD-like peptide ligases, peptide-binding domain"/>
    <property type="match status" value="1"/>
</dbReference>
<evidence type="ECO:0000259" key="13">
    <source>
        <dbReference type="Pfam" id="PF02875"/>
    </source>
</evidence>
<evidence type="ECO:0000259" key="14">
    <source>
        <dbReference type="Pfam" id="PF08245"/>
    </source>
</evidence>
<keyword evidence="3 10" id="KW-0132">Cell division</keyword>
<dbReference type="GO" id="GO:0005737">
    <property type="term" value="C:cytoplasm"/>
    <property type="evidence" value="ECO:0007669"/>
    <property type="project" value="UniProtKB-SubCell"/>
</dbReference>
<keyword evidence="8 10" id="KW-0131">Cell cycle</keyword>
<dbReference type="Pfam" id="PF01225">
    <property type="entry name" value="Mur_ligase"/>
    <property type="match status" value="1"/>
</dbReference>
<sequence>MLDRSPQWIADAAGAHLREPQSAGDGPTRVVIDSRGVGPGDLFVGIAGERVDGGHFAATALEAGAWGVLVEPRHADSLPPGTGGVVLAAEDPLAALQRLATAWRRQLAAVVIGVTGSTGKTSTKDVLAAMLRAAGRRVTATSQNLNTEIGLPLTVLSAPHGTEVLVLEMAMRGPGQIAELARIAEPDIAIVTNIGPVHLELLGSIGAIARAKAELLDGLRPGGTAIVPADEPLLEPHLRDDLHVVRFGSGGDVTELPGVTLLSAGQPLTSAHMARNALAAAAAARAAGVEPAGEVDVALSAMRGQRERLQGGVVVVDDCYNANPMSMRAALDDLAATAPGRKVAVLGDMLELGPDGGRFHSELGVHARDVGVDVLVTVGPLAAYLGAGSGLGAVQSVEDAEQAARLVPTLVQDGDTVLVKASRGVGLEAVSAALRAARPPADGAR</sequence>
<evidence type="ECO:0000256" key="4">
    <source>
        <dbReference type="ARBA" id="ARBA00022741"/>
    </source>
</evidence>
<dbReference type="GO" id="GO:0008766">
    <property type="term" value="F:UDP-N-acetylmuramoylalanyl-D-glutamyl-2,6-diaminopimelate-D-alanyl-D-alanine ligase activity"/>
    <property type="evidence" value="ECO:0007669"/>
    <property type="project" value="RHEA"/>
</dbReference>